<comment type="similarity">
    <text evidence="1">Belongs to the carbohydrate kinase pfkB family.</text>
</comment>
<dbReference type="EC" id="2.7.1.144" evidence="7"/>
<evidence type="ECO:0000256" key="7">
    <source>
        <dbReference type="PIRNR" id="PIRNR000535"/>
    </source>
</evidence>
<keyword evidence="5 7" id="KW-0067">ATP-binding</keyword>
<dbReference type="InterPro" id="IPR002173">
    <property type="entry name" value="Carboh/pur_kinase_PfkB_CS"/>
</dbReference>
<keyword evidence="7" id="KW-0423">Lactose metabolism</keyword>
<evidence type="ECO:0000256" key="4">
    <source>
        <dbReference type="ARBA" id="ARBA00022777"/>
    </source>
</evidence>
<evidence type="ECO:0000256" key="3">
    <source>
        <dbReference type="ARBA" id="ARBA00022741"/>
    </source>
</evidence>
<dbReference type="FunFam" id="3.40.1190.20:FF:000001">
    <property type="entry name" value="Phosphofructokinase"/>
    <property type="match status" value="1"/>
</dbReference>
<evidence type="ECO:0000256" key="1">
    <source>
        <dbReference type="ARBA" id="ARBA00005380"/>
    </source>
</evidence>
<comment type="catalytic activity">
    <reaction evidence="6 8">
        <text>beta-D-fructose 1-phosphate + ATP = beta-D-fructose 1,6-bisphosphate + ADP + H(+)</text>
        <dbReference type="Rhea" id="RHEA:14213"/>
        <dbReference type="ChEBI" id="CHEBI:15378"/>
        <dbReference type="ChEBI" id="CHEBI:30616"/>
        <dbReference type="ChEBI" id="CHEBI:32966"/>
        <dbReference type="ChEBI" id="CHEBI:138881"/>
        <dbReference type="ChEBI" id="CHEBI:456216"/>
        <dbReference type="EC" id="2.7.1.56"/>
    </reaction>
</comment>
<dbReference type="AlphaFoldDB" id="A0A1M6QR97"/>
<dbReference type="GO" id="GO:0005988">
    <property type="term" value="P:lactose metabolic process"/>
    <property type="evidence" value="ECO:0007669"/>
    <property type="project" value="UniProtKB-KW"/>
</dbReference>
<dbReference type="OrthoDB" id="9801219at2"/>
<evidence type="ECO:0000256" key="5">
    <source>
        <dbReference type="ARBA" id="ARBA00022840"/>
    </source>
</evidence>
<protein>
    <recommendedName>
        <fullName evidence="7">Tagatose-6-phosphate kinase</fullName>
        <ecNumber evidence="7">2.7.1.144</ecNumber>
    </recommendedName>
</protein>
<dbReference type="UniPathway" id="UPA00704">
    <property type="reaction ID" value="UER00715"/>
</dbReference>
<comment type="function">
    <text evidence="8">Catalyzes the ATP-dependent phosphorylation of fructose-l-phosphate to fructose-l,6-bisphosphate.</text>
</comment>
<dbReference type="PANTHER" id="PTHR46566:SF2">
    <property type="entry name" value="ATP-DEPENDENT 6-PHOSPHOFRUCTOKINASE ISOZYME 2"/>
    <property type="match status" value="1"/>
</dbReference>
<evidence type="ECO:0000256" key="2">
    <source>
        <dbReference type="ARBA" id="ARBA00022679"/>
    </source>
</evidence>
<evidence type="ECO:0000259" key="9">
    <source>
        <dbReference type="Pfam" id="PF00294"/>
    </source>
</evidence>
<sequence length="309" mass="33433">MIVTVTMNPAIDRTAELEQLERGSLNRLENCLTDIGGKGINVSKAIKAMGGESIATGFCGGSTGKLIEETLENLGIKSDFIHISNETRVNQKIVERKGTVTELNEPGPFVTKEELNKLTDKLMSYASENTLFVLSGSIPKGIEKDIYFDIITLVKERGAKVFLDADGELFARGLEGRPDYIKPNRSELEGYYKRKNDLTEEDLLAMGKDLLAKGSSLVAVSLGHRGAIFLTNEHTVKCPGMIVEAHSTVGAGDAMVAALSYSLDQKADFTEAVRLAMAVSAGAVTTQGTNPPSRQLIDELKNKVEIIPL</sequence>
<dbReference type="GO" id="GO:0016052">
    <property type="term" value="P:carbohydrate catabolic process"/>
    <property type="evidence" value="ECO:0007669"/>
    <property type="project" value="UniProtKB-ARBA"/>
</dbReference>
<dbReference type="InterPro" id="IPR022463">
    <property type="entry name" value="1-PFruKinase"/>
</dbReference>
<reference evidence="10 11" key="1">
    <citation type="submission" date="2016-11" db="EMBL/GenBank/DDBJ databases">
        <authorList>
            <person name="Jaros S."/>
            <person name="Januszkiewicz K."/>
            <person name="Wedrychowicz H."/>
        </authorList>
    </citation>
    <scope>NUCLEOTIDE SEQUENCE [LARGE SCALE GENOMIC DNA]</scope>
    <source>
        <strain evidence="10 11">DSM 15929</strain>
    </source>
</reference>
<dbReference type="InterPro" id="IPR011611">
    <property type="entry name" value="PfkB_dom"/>
</dbReference>
<gene>
    <name evidence="10" type="ORF">SAMN02745136_01997</name>
</gene>
<comment type="catalytic activity">
    <reaction evidence="7">
        <text>D-tagatofuranose 6-phosphate + ATP = D-tagatofuranose 1,6-bisphosphate + ADP + H(+)</text>
        <dbReference type="Rhea" id="RHEA:12420"/>
        <dbReference type="ChEBI" id="CHEBI:15378"/>
        <dbReference type="ChEBI" id="CHEBI:30616"/>
        <dbReference type="ChEBI" id="CHEBI:58694"/>
        <dbReference type="ChEBI" id="CHEBI:58695"/>
        <dbReference type="ChEBI" id="CHEBI:456216"/>
        <dbReference type="EC" id="2.7.1.144"/>
    </reaction>
</comment>
<dbReference type="STRING" id="1121322.SAMN02745136_01997"/>
<dbReference type="PROSITE" id="PS00583">
    <property type="entry name" value="PFKB_KINASES_1"/>
    <property type="match status" value="1"/>
</dbReference>
<evidence type="ECO:0000313" key="10">
    <source>
        <dbReference type="EMBL" id="SHK22754.1"/>
    </source>
</evidence>
<dbReference type="InterPro" id="IPR029056">
    <property type="entry name" value="Ribokinase-like"/>
</dbReference>
<dbReference type="CDD" id="cd01164">
    <property type="entry name" value="FruK_PfkB_like"/>
    <property type="match status" value="1"/>
</dbReference>
<dbReference type="PIRSF" id="PIRSF000535">
    <property type="entry name" value="1PFK/6PFK/LacC"/>
    <property type="match status" value="1"/>
</dbReference>
<dbReference type="GO" id="GO:2001059">
    <property type="term" value="P:D-tagatose 6-phosphate catabolic process"/>
    <property type="evidence" value="ECO:0007669"/>
    <property type="project" value="UniProtKB-UniPathway"/>
</dbReference>
<keyword evidence="11" id="KW-1185">Reference proteome</keyword>
<dbReference type="GO" id="GO:0009024">
    <property type="term" value="F:tagatose-6-phosphate kinase activity"/>
    <property type="evidence" value="ECO:0007669"/>
    <property type="project" value="UniProtKB-EC"/>
</dbReference>
<feature type="domain" description="Carbohydrate kinase PfkB" evidence="9">
    <location>
        <begin position="8"/>
        <end position="293"/>
    </location>
</feature>
<dbReference type="PANTHER" id="PTHR46566">
    <property type="entry name" value="1-PHOSPHOFRUCTOKINASE-RELATED"/>
    <property type="match status" value="1"/>
</dbReference>
<dbReference type="Pfam" id="PF00294">
    <property type="entry name" value="PfkB"/>
    <property type="match status" value="1"/>
</dbReference>
<dbReference type="RefSeq" id="WP_073275378.1">
    <property type="nucleotide sequence ID" value="NZ_FRAC01000010.1"/>
</dbReference>
<proteinExistence type="inferred from homology"/>
<dbReference type="GO" id="GO:0008662">
    <property type="term" value="F:1-phosphofructokinase activity"/>
    <property type="evidence" value="ECO:0007669"/>
    <property type="project" value="UniProtKB-UniRule"/>
</dbReference>
<dbReference type="GO" id="GO:0005829">
    <property type="term" value="C:cytosol"/>
    <property type="evidence" value="ECO:0007669"/>
    <property type="project" value="TreeGrafter"/>
</dbReference>
<keyword evidence="4 8" id="KW-0418">Kinase</keyword>
<dbReference type="EMBL" id="FRAC01000010">
    <property type="protein sequence ID" value="SHK22754.1"/>
    <property type="molecule type" value="Genomic_DNA"/>
</dbReference>
<keyword evidence="2 7" id="KW-0808">Transferase</keyword>
<dbReference type="SUPFAM" id="SSF53613">
    <property type="entry name" value="Ribokinase-like"/>
    <property type="match status" value="1"/>
</dbReference>
<accession>A0A1M6QR97</accession>
<dbReference type="InterPro" id="IPR017583">
    <property type="entry name" value="Tagatose/fructose_Pkinase"/>
</dbReference>
<dbReference type="NCBIfam" id="TIGR03828">
    <property type="entry name" value="pfkB"/>
    <property type="match status" value="1"/>
</dbReference>
<organism evidence="10 11">
    <name type="scientific">Anaerocolumna jejuensis DSM 15929</name>
    <dbReference type="NCBI Taxonomy" id="1121322"/>
    <lineage>
        <taxon>Bacteria</taxon>
        <taxon>Bacillati</taxon>
        <taxon>Bacillota</taxon>
        <taxon>Clostridia</taxon>
        <taxon>Lachnospirales</taxon>
        <taxon>Lachnospiraceae</taxon>
        <taxon>Anaerocolumna</taxon>
    </lineage>
</organism>
<evidence type="ECO:0000313" key="11">
    <source>
        <dbReference type="Proteomes" id="UP000184386"/>
    </source>
</evidence>
<dbReference type="Proteomes" id="UP000184386">
    <property type="component" value="Unassembled WGS sequence"/>
</dbReference>
<dbReference type="NCBIfam" id="TIGR03168">
    <property type="entry name" value="1-PFK"/>
    <property type="match status" value="1"/>
</dbReference>
<name>A0A1M6QR97_9FIRM</name>
<keyword evidence="3 7" id="KW-0547">Nucleotide-binding</keyword>
<evidence type="ECO:0000256" key="8">
    <source>
        <dbReference type="RuleBase" id="RU369061"/>
    </source>
</evidence>
<comment type="pathway">
    <text evidence="7">Carbohydrate metabolism; D-tagatose 6-phosphate degradation; D-glyceraldehyde 3-phosphate and glycerone phosphate from D-tagatose 6-phosphate: step 1/2.</text>
</comment>
<dbReference type="GO" id="GO:0005524">
    <property type="term" value="F:ATP binding"/>
    <property type="evidence" value="ECO:0007669"/>
    <property type="project" value="UniProtKB-UniRule"/>
</dbReference>
<evidence type="ECO:0000256" key="6">
    <source>
        <dbReference type="ARBA" id="ARBA00047745"/>
    </source>
</evidence>
<dbReference type="GO" id="GO:0044281">
    <property type="term" value="P:small molecule metabolic process"/>
    <property type="evidence" value="ECO:0007669"/>
    <property type="project" value="UniProtKB-ARBA"/>
</dbReference>
<dbReference type="Gene3D" id="3.40.1190.20">
    <property type="match status" value="1"/>
</dbReference>
<comment type="similarity">
    <text evidence="7">Belongs to the carbohydrate kinase PfkB family. LacC subfamily.</text>
</comment>
<dbReference type="PROSITE" id="PS00584">
    <property type="entry name" value="PFKB_KINASES_2"/>
    <property type="match status" value="1"/>
</dbReference>